<proteinExistence type="predicted"/>
<dbReference type="PROSITE" id="PS51866">
    <property type="entry name" value="MOP"/>
    <property type="match status" value="2"/>
</dbReference>
<accession>A0A2X0QXD0</accession>
<dbReference type="Pfam" id="PF03459">
    <property type="entry name" value="TOBE"/>
    <property type="match status" value="2"/>
</dbReference>
<dbReference type="SUPFAM" id="SSF50331">
    <property type="entry name" value="MOP-like"/>
    <property type="match status" value="2"/>
</dbReference>
<dbReference type="InterPro" id="IPR051815">
    <property type="entry name" value="Molybdate_resp_trans_reg"/>
</dbReference>
<keyword evidence="1 2" id="KW-0500">Molybdenum</keyword>
<gene>
    <name evidence="4" type="ORF">NITFAB_2426</name>
</gene>
<dbReference type="AlphaFoldDB" id="A0A2X0QXD0"/>
<evidence type="ECO:0000313" key="4">
    <source>
        <dbReference type="EMBL" id="SPS06829.1"/>
    </source>
</evidence>
<dbReference type="NCBIfam" id="TIGR00638">
    <property type="entry name" value="Mop"/>
    <property type="match status" value="2"/>
</dbReference>
<dbReference type="EMBL" id="LS423452">
    <property type="protein sequence ID" value="SPS06829.1"/>
    <property type="molecule type" value="Genomic_DNA"/>
</dbReference>
<protein>
    <submittedName>
        <fullName evidence="4">Molybdenum-pterin-binding protein MopA</fullName>
    </submittedName>
</protein>
<feature type="domain" description="Mop" evidence="3">
    <location>
        <begin position="2"/>
        <end position="68"/>
    </location>
</feature>
<evidence type="ECO:0000256" key="1">
    <source>
        <dbReference type="ARBA" id="ARBA00022505"/>
    </source>
</evidence>
<dbReference type="InterPro" id="IPR008995">
    <property type="entry name" value="Mo/tungstate-bd_C_term_dom"/>
</dbReference>
<dbReference type="GO" id="GO:0015689">
    <property type="term" value="P:molybdate ion transport"/>
    <property type="evidence" value="ECO:0007669"/>
    <property type="project" value="InterPro"/>
</dbReference>
<dbReference type="InterPro" id="IPR005116">
    <property type="entry name" value="Transp-assoc_OB_typ1"/>
</dbReference>
<name>A0A2X0QXD0_9PROT</name>
<dbReference type="InterPro" id="IPR004606">
    <property type="entry name" value="Mop_domain"/>
</dbReference>
<dbReference type="PANTHER" id="PTHR30432:SF1">
    <property type="entry name" value="DNA-BINDING TRANSCRIPTIONAL DUAL REGULATOR MODE"/>
    <property type="match status" value="1"/>
</dbReference>
<evidence type="ECO:0000256" key="2">
    <source>
        <dbReference type="PROSITE-ProRule" id="PRU01213"/>
    </source>
</evidence>
<reference evidence="4" key="1">
    <citation type="submission" date="2018-05" db="EMBL/GenBank/DDBJ databases">
        <authorList>
            <person name="Lanie J.A."/>
            <person name="Ng W.-L."/>
            <person name="Kazmierczak K.M."/>
            <person name="Andrzejewski T.M."/>
            <person name="Davidsen T.M."/>
            <person name="Wayne K.J."/>
            <person name="Tettelin H."/>
            <person name="Glass J.I."/>
            <person name="Rusch D."/>
            <person name="Podicherti R."/>
            <person name="Tsui H.-C.T."/>
            <person name="Winkler M.E."/>
        </authorList>
    </citation>
    <scope>NUCLEOTIDE SEQUENCE</scope>
    <source>
        <strain evidence="4">KNB</strain>
    </source>
</reference>
<evidence type="ECO:0000259" key="3">
    <source>
        <dbReference type="PROSITE" id="PS51866"/>
    </source>
</evidence>
<sequence>MRTSARNMLKGRVESIVVGAVNSEVTLRLDNGVLIYSIITNESVTSLGLAPGREATALIKSSWVILTAADEKIATSARNRLCGVVTKIDRGAVNAEVVMDLGYDTSFTAIITNESLDMLKLVVGSPACALVKASHVILAIEK</sequence>
<feature type="domain" description="Mop" evidence="3">
    <location>
        <begin position="74"/>
        <end position="140"/>
    </location>
</feature>
<dbReference type="PANTHER" id="PTHR30432">
    <property type="entry name" value="TRANSCRIPTIONAL REGULATOR MODE"/>
    <property type="match status" value="1"/>
</dbReference>
<dbReference type="Gene3D" id="2.40.50.100">
    <property type="match status" value="2"/>
</dbReference>
<organism evidence="4">
    <name type="scientific">Candidatus Nitrotoga fabula</name>
    <dbReference type="NCBI Taxonomy" id="2182327"/>
    <lineage>
        <taxon>Bacteria</taxon>
        <taxon>Pseudomonadati</taxon>
        <taxon>Pseudomonadota</taxon>
        <taxon>Betaproteobacteria</taxon>
        <taxon>Nitrosomonadales</taxon>
        <taxon>Gallionellaceae</taxon>
        <taxon>Candidatus Nitrotoga</taxon>
    </lineage>
</organism>